<evidence type="ECO:0000313" key="4">
    <source>
        <dbReference type="Proteomes" id="UP000606008"/>
    </source>
</evidence>
<name>A0ABX0QG26_9BACT</name>
<reference evidence="3" key="1">
    <citation type="submission" date="2024-05" db="EMBL/GenBank/DDBJ databases">
        <authorList>
            <person name="Jung D.-H."/>
        </authorList>
    </citation>
    <scope>NUCLEOTIDE SEQUENCE</scope>
    <source>
        <strain evidence="3">JA-25</strain>
    </source>
</reference>
<dbReference type="Pfam" id="PF00050">
    <property type="entry name" value="Kazal_1"/>
    <property type="match status" value="1"/>
</dbReference>
<keyword evidence="4" id="KW-1185">Reference proteome</keyword>
<dbReference type="SUPFAM" id="SSF100895">
    <property type="entry name" value="Kazal-type serine protease inhibitors"/>
    <property type="match status" value="1"/>
</dbReference>
<keyword evidence="1" id="KW-0732">Signal</keyword>
<sequence>MKSIVAILSLACLMGCAKSAVEPTASCVPTARQNVVCLALYDPVCGCDGRTYSNSCEAQAVGINTYTTGACAAK</sequence>
<feature type="signal peptide" evidence="1">
    <location>
        <begin position="1"/>
        <end position="20"/>
    </location>
</feature>
<gene>
    <name evidence="3" type="ORF">F7231_08235</name>
</gene>
<dbReference type="RefSeq" id="WP_166691545.1">
    <property type="nucleotide sequence ID" value="NZ_WAEL01000002.1"/>
</dbReference>
<dbReference type="Gene3D" id="3.30.60.30">
    <property type="match status" value="1"/>
</dbReference>
<accession>A0ABX0QG26</accession>
<evidence type="ECO:0000313" key="3">
    <source>
        <dbReference type="EMBL" id="NID10161.1"/>
    </source>
</evidence>
<dbReference type="EMBL" id="WAEL01000002">
    <property type="protein sequence ID" value="NID10161.1"/>
    <property type="molecule type" value="Genomic_DNA"/>
</dbReference>
<feature type="domain" description="Kazal-like" evidence="2">
    <location>
        <begin position="21"/>
        <end position="74"/>
    </location>
</feature>
<proteinExistence type="predicted"/>
<dbReference type="CDD" id="cd00104">
    <property type="entry name" value="KAZAL_FS"/>
    <property type="match status" value="1"/>
</dbReference>
<feature type="chain" id="PRO_5045617809" description="Kazal-like domain-containing protein" evidence="1">
    <location>
        <begin position="21"/>
        <end position="74"/>
    </location>
</feature>
<evidence type="ECO:0000259" key="2">
    <source>
        <dbReference type="PROSITE" id="PS51465"/>
    </source>
</evidence>
<dbReference type="InterPro" id="IPR002350">
    <property type="entry name" value="Kazal_dom"/>
</dbReference>
<comment type="caution">
    <text evidence="3">The sequence shown here is derived from an EMBL/GenBank/DDBJ whole genome shotgun (WGS) entry which is preliminary data.</text>
</comment>
<dbReference type="InterPro" id="IPR036058">
    <property type="entry name" value="Kazal_dom_sf"/>
</dbReference>
<dbReference type="Proteomes" id="UP000606008">
    <property type="component" value="Unassembled WGS sequence"/>
</dbReference>
<dbReference type="PROSITE" id="PS51465">
    <property type="entry name" value="KAZAL_2"/>
    <property type="match status" value="1"/>
</dbReference>
<evidence type="ECO:0000256" key="1">
    <source>
        <dbReference type="SAM" id="SignalP"/>
    </source>
</evidence>
<protein>
    <recommendedName>
        <fullName evidence="2">Kazal-like domain-containing protein</fullName>
    </recommendedName>
</protein>
<organism evidence="3 4">
    <name type="scientific">Fibrivirga algicola</name>
    <dbReference type="NCBI Taxonomy" id="2950420"/>
    <lineage>
        <taxon>Bacteria</taxon>
        <taxon>Pseudomonadati</taxon>
        <taxon>Bacteroidota</taxon>
        <taxon>Cytophagia</taxon>
        <taxon>Cytophagales</taxon>
        <taxon>Spirosomataceae</taxon>
        <taxon>Fibrivirga</taxon>
    </lineage>
</organism>